<proteinExistence type="predicted"/>
<gene>
    <name evidence="3" type="ORF">J2S15_000499</name>
</gene>
<dbReference type="EMBL" id="JAUSUR010000001">
    <property type="protein sequence ID" value="MDQ0359768.1"/>
    <property type="molecule type" value="Genomic_DNA"/>
</dbReference>
<evidence type="ECO:0000313" key="4">
    <source>
        <dbReference type="Proteomes" id="UP001230220"/>
    </source>
</evidence>
<reference evidence="3 4" key="1">
    <citation type="submission" date="2023-07" db="EMBL/GenBank/DDBJ databases">
        <title>Genomic Encyclopedia of Type Strains, Phase IV (KMG-IV): sequencing the most valuable type-strain genomes for metagenomic binning, comparative biology and taxonomic classification.</title>
        <authorList>
            <person name="Goeker M."/>
        </authorList>
    </citation>
    <scope>NUCLEOTIDE SEQUENCE [LARGE SCALE GENOMIC DNA]</scope>
    <source>
        <strain evidence="3 4">DSM 16784</strain>
    </source>
</reference>
<dbReference type="Proteomes" id="UP001230220">
    <property type="component" value="Unassembled WGS sequence"/>
</dbReference>
<dbReference type="Gene3D" id="2.60.40.10">
    <property type="entry name" value="Immunoglobulins"/>
    <property type="match status" value="4"/>
</dbReference>
<dbReference type="RefSeq" id="WP_307405165.1">
    <property type="nucleotide sequence ID" value="NZ_JAUSUR010000001.1"/>
</dbReference>
<protein>
    <submittedName>
        <fullName evidence="3">Ribosomal protein L21</fullName>
    </submittedName>
</protein>
<evidence type="ECO:0000256" key="2">
    <source>
        <dbReference type="SAM" id="SignalP"/>
    </source>
</evidence>
<accession>A0ABU0DZ55</accession>
<keyword evidence="3" id="KW-0687">Ribonucleoprotein</keyword>
<evidence type="ECO:0000256" key="1">
    <source>
        <dbReference type="SAM" id="MobiDB-lite"/>
    </source>
</evidence>
<feature type="signal peptide" evidence="2">
    <location>
        <begin position="1"/>
        <end position="28"/>
    </location>
</feature>
<name>A0ABU0DZ55_9FIRM</name>
<organism evidence="3 4">
    <name type="scientific">Breznakia pachnodae</name>
    <dbReference type="NCBI Taxonomy" id="265178"/>
    <lineage>
        <taxon>Bacteria</taxon>
        <taxon>Bacillati</taxon>
        <taxon>Bacillota</taxon>
        <taxon>Erysipelotrichia</taxon>
        <taxon>Erysipelotrichales</taxon>
        <taxon>Erysipelotrichaceae</taxon>
        <taxon>Breznakia</taxon>
    </lineage>
</organism>
<keyword evidence="2" id="KW-0732">Signal</keyword>
<sequence length="2463" mass="264437">MKRKLNVFWKVTLAFTLSITCIGTFLQASNILANEEFEVKESVTYNEEKTEAVISFDIENINEKYTILDIVDPQGISLGLEGTYTVNENETYKFNIVYSEGDEEYTYEKEVIVDGFDSDESNNSQSQSDKTLTETMQSERIFARTAETNLGVTVDIPAYDGIGWANGNIKDVSVRVDFGDASSANKKLSITVPEGMRYEMISVIDGVTTTNVDTTLLAQYGSGDPLGNSITTMKLPTKDAIGATSGNIEYTFAPGAEVVVIKFKVSVDMARYYGPHTIPNPIRAVATKNASNDVVGDASITVEGSGSAIATLNWATHLPTGTTNIVASETDYDSKGNTTAMRSGGMENQNTKIKYYYAKKAEVELYYPDGTEYVSVSPASGYTINHDSTARKVTMTSTGWMSNATYYVNYKVPESLGVGNYVNGGLEKITLTWYDGTTTVKTRTGSPYSVNVVTAADQKMSIPSSYNTTYDSSVTNHFMYGPTFQVKNTTAGVKKDQVAEFQIDENYKVTRIVFPFDTSISSNQITEIEYMLPGDTTYRTYTYATPLKPTTEKVAITNTSIGLSSTDYFIAMRVKVGNFRQGFSSGDYLATSGHVAAWGILDDGTNATVTFSMYQDGDELATRVSRSGTISSTQSNNRKVASMSTTTYKKDGATTNAIVAGETVQMSTLLNIATHEPLYETVHAIENPQIYLRQPEGMKISESSIKIVDNQGNEVAKVITSYDRPNGEKIFVIQTQGATIGRYFGSSLSSTTLTVSYDVVTEQKLVGEYNAQDMIAWGDPNTTAVSTYPLKAYTDIYDMDNDGSTSDTLLGVYNNIIKVSENKNVLVDTYLNLEGEEPKDPYVEGDINTLAYFTPGTDADYTVKVTNNGDVPADTFVVYIPIPKAGANFGESFQSEAFKWNTKLKSTLAPISGFDISYTSTATETNYKEDSIYSTTVSDLSKVNMIRISSNTPIPSGDGATFKIPLNVDETFDTATSGNKIGTRNIFNPSYDVISTDFKGTLSGTKVGTELVIAEVGGTVFIDNNGDGLYKTEDGDAPVDNHEIRLWKLNETTNVYEKVMKDGNQVSVATDASGVYLFDYTTGMGYGTYAVEFVEKTGSTYQYTVNNPVDTTIDSDAIVANDIPNLGDTYRGWVLGIDATKPVAKTIGCGFLEYNPPVDLKLTVPSDTQVVKVGENINITPTKIEPDFWESIKNPTTAYTWELVNASDSAYITLAGTSTKTVNVTGVSKTTGTQTVEIRLTIKDIYGQKKSEVVEVKVNTSTAPTVTLPTINAYKGDVINWLGTEVTAIDDNGDTIILEPSDPGKNVEWDTSTVPMTLGTLSTEGTYNVEYRITDTYGNTKTQNRVVKVNGLPSITTSVQTYALGDATIDTQIKSSSVVSASYLKASDTVGTAPADTAITGITYSIKSGPSTTDFSKVGTYKIEYSVTNPDSKVATKETTVLITDENTKVENDLAIRADNIVLTQDEAKAFTKANAITKADVKAYEYTRTDGNITGVDTLTNITSADVSAITGVSAKGGEFKLVFTATGVSGTITKEILVVVEGTEIQEDNGIVVKAKGFTIANTDAIGLTDAIAQSSGRGNVSAYLLKDETPVTTIEASTTELAAINAVGLAGATKDLTFTAKDSGKTSTITVSVVVSPTLTGPTITANDCEHYVGDAFDVLHDVTAEDATSTAITLKTEDPNKNTVVTHSIPNGSDKYTTAGTYEVSIKVTDQFGNESTETRKVKVNGLPEITVPVQTYYLSDTTIATQVDGAASASYLKADDTVGVAPTATEVTGISNTIKSGPSTDYSKVGAYVVEYTVTNTDGKTAIKEVNVLILDDTTKVENDLAIRADNIVLTQDEAKAFTKVDAITKADVKAYEYTRTDGNITGVDTLTNITSADVSDIKNVSTKGGEFRLTFTATGTSGSITKEILVVVEGTEIQENDGIVVKAKGFTIANTDAATLDDSTSQGNGSVSAYLLKDETPIIDIEADTTDLTDINAVGLEGDTKPLTFTAEDNGKTSAITVDVTISATLIKPTITADDCEHYVGDSFDVLHGVSAEDATNTNIPLLTTRALTNTVVTHNIPVTDGKYTTPGTYEVTYEITDRFGNTQTKTRTVKVHGLVEIEASAQEYLSDDATILSQVESAASASYLKASDGVGSAPVSIDLSSDIKVTVESGPDGTTDFSKVGIYKVTYRVTNTDGKTDSVTIDVLIEDSGTIVDATGTLKISGVGFQLTQDDAKKLTEKEAIKNGDVKAFEIIKDVDGTTIGYNDVSDSAKVYTEQLTAINNVTKSGGIFDLIFEVEKDGKSVSKLVKVSVQGTGTPPIVVTPDGDELAISANDFTITYKEALIIDETTATDLSEVEAYLLKTDPDLVNASTDSITIKVSGNQLDMIRGVTSKGGTYDLTFTAEYISKDGQLVTNTVTIKVTVLPEGKASTAPTESTTTNNSVGTSDSTNMLYYILLLGISSMPIMIRRKYRR</sequence>
<dbReference type="GO" id="GO:0005840">
    <property type="term" value="C:ribosome"/>
    <property type="evidence" value="ECO:0007669"/>
    <property type="project" value="UniProtKB-KW"/>
</dbReference>
<keyword evidence="4" id="KW-1185">Reference proteome</keyword>
<dbReference type="InterPro" id="IPR013783">
    <property type="entry name" value="Ig-like_fold"/>
</dbReference>
<keyword evidence="3" id="KW-0689">Ribosomal protein</keyword>
<feature type="chain" id="PRO_5045330625" evidence="2">
    <location>
        <begin position="29"/>
        <end position="2463"/>
    </location>
</feature>
<feature type="region of interest" description="Disordered" evidence="1">
    <location>
        <begin position="116"/>
        <end position="135"/>
    </location>
</feature>
<evidence type="ECO:0000313" key="3">
    <source>
        <dbReference type="EMBL" id="MDQ0359768.1"/>
    </source>
</evidence>
<comment type="caution">
    <text evidence="3">The sequence shown here is derived from an EMBL/GenBank/DDBJ whole genome shotgun (WGS) entry which is preliminary data.</text>
</comment>